<dbReference type="AlphaFoldDB" id="A0A0D2NK57"/>
<dbReference type="OrthoDB" id="2624269at2759"/>
<protein>
    <submittedName>
        <fullName evidence="1">Uncharacterized protein</fullName>
    </submittedName>
</protein>
<dbReference type="EMBL" id="KN817579">
    <property type="protein sequence ID" value="KJA19269.1"/>
    <property type="molecule type" value="Genomic_DNA"/>
</dbReference>
<evidence type="ECO:0000313" key="2">
    <source>
        <dbReference type="Proteomes" id="UP000054270"/>
    </source>
</evidence>
<reference evidence="2" key="1">
    <citation type="submission" date="2014-04" db="EMBL/GenBank/DDBJ databases">
        <title>Evolutionary Origins and Diversification of the Mycorrhizal Mutualists.</title>
        <authorList>
            <consortium name="DOE Joint Genome Institute"/>
            <consortium name="Mycorrhizal Genomics Consortium"/>
            <person name="Kohler A."/>
            <person name="Kuo A."/>
            <person name="Nagy L.G."/>
            <person name="Floudas D."/>
            <person name="Copeland A."/>
            <person name="Barry K.W."/>
            <person name="Cichocki N."/>
            <person name="Veneault-Fourrey C."/>
            <person name="LaButti K."/>
            <person name="Lindquist E.A."/>
            <person name="Lipzen A."/>
            <person name="Lundell T."/>
            <person name="Morin E."/>
            <person name="Murat C."/>
            <person name="Riley R."/>
            <person name="Ohm R."/>
            <person name="Sun H."/>
            <person name="Tunlid A."/>
            <person name="Henrissat B."/>
            <person name="Grigoriev I.V."/>
            <person name="Hibbett D.S."/>
            <person name="Martin F."/>
        </authorList>
    </citation>
    <scope>NUCLEOTIDE SEQUENCE [LARGE SCALE GENOMIC DNA]</scope>
    <source>
        <strain evidence="2">FD-334 SS-4</strain>
    </source>
</reference>
<keyword evidence="2" id="KW-1185">Reference proteome</keyword>
<name>A0A0D2NK57_HYPSF</name>
<organism evidence="1 2">
    <name type="scientific">Hypholoma sublateritium (strain FD-334 SS-4)</name>
    <dbReference type="NCBI Taxonomy" id="945553"/>
    <lineage>
        <taxon>Eukaryota</taxon>
        <taxon>Fungi</taxon>
        <taxon>Dikarya</taxon>
        <taxon>Basidiomycota</taxon>
        <taxon>Agaricomycotina</taxon>
        <taxon>Agaricomycetes</taxon>
        <taxon>Agaricomycetidae</taxon>
        <taxon>Agaricales</taxon>
        <taxon>Agaricineae</taxon>
        <taxon>Strophariaceae</taxon>
        <taxon>Hypholoma</taxon>
    </lineage>
</organism>
<evidence type="ECO:0000313" key="1">
    <source>
        <dbReference type="EMBL" id="KJA19269.1"/>
    </source>
</evidence>
<accession>A0A0D2NK57</accession>
<proteinExistence type="predicted"/>
<sequence length="251" mass="28226">MGIRDFVRHVYYYFLSDSHVSAGGSHLANPHFDSSLFIPVYDSSGHLVRFIEGPKTEKDETKGQGSNTSTLLKVPTGSHNLCGEPILCMLTADGRYIPVPPSKENVPLSKEKELPPLPIKSIPKPKLHVTPTGELWDGWPDGPIERDFTHTEFKQTGKLRTHWSVRANGGYPNNKDSDALEWQDGLKTRRICLGVIECDNPTCQIITRPKVKLELLQEQLQEDCKCGGTLYRQECDVISFLFQWSGVICNF</sequence>
<gene>
    <name evidence="1" type="ORF">HYPSUDRAFT_894716</name>
</gene>
<dbReference type="Proteomes" id="UP000054270">
    <property type="component" value="Unassembled WGS sequence"/>
</dbReference>